<keyword evidence="4 5" id="KW-0238">DNA-binding</keyword>
<dbReference type="EMBL" id="BGPR01004833">
    <property type="protein sequence ID" value="GBN03833.1"/>
    <property type="molecule type" value="Genomic_DNA"/>
</dbReference>
<dbReference type="SUPFAM" id="SSF57716">
    <property type="entry name" value="Glucocorticoid receptor-like (DNA-binding domain)"/>
    <property type="match status" value="1"/>
</dbReference>
<evidence type="ECO:0000259" key="6">
    <source>
        <dbReference type="PROSITE" id="PS50950"/>
    </source>
</evidence>
<dbReference type="Pfam" id="PF05485">
    <property type="entry name" value="THAP"/>
    <property type="match status" value="1"/>
</dbReference>
<name>A0A4Y2KQR0_ARAVE</name>
<organism evidence="7 8">
    <name type="scientific">Araneus ventricosus</name>
    <name type="common">Orbweaver spider</name>
    <name type="synonym">Epeira ventricosa</name>
    <dbReference type="NCBI Taxonomy" id="182803"/>
    <lineage>
        <taxon>Eukaryota</taxon>
        <taxon>Metazoa</taxon>
        <taxon>Ecdysozoa</taxon>
        <taxon>Arthropoda</taxon>
        <taxon>Chelicerata</taxon>
        <taxon>Arachnida</taxon>
        <taxon>Araneae</taxon>
        <taxon>Araneomorphae</taxon>
        <taxon>Entelegynae</taxon>
        <taxon>Araneoidea</taxon>
        <taxon>Araneidae</taxon>
        <taxon>Araneus</taxon>
    </lineage>
</organism>
<reference evidence="7 8" key="1">
    <citation type="journal article" date="2019" name="Sci. Rep.">
        <title>Orb-weaving spider Araneus ventricosus genome elucidates the spidroin gene catalogue.</title>
        <authorList>
            <person name="Kono N."/>
            <person name="Nakamura H."/>
            <person name="Ohtoshi R."/>
            <person name="Moran D.A.P."/>
            <person name="Shinohara A."/>
            <person name="Yoshida Y."/>
            <person name="Fujiwara M."/>
            <person name="Mori M."/>
            <person name="Tomita M."/>
            <person name="Arakawa K."/>
        </authorList>
    </citation>
    <scope>NUCLEOTIDE SEQUENCE [LARGE SCALE GENOMIC DNA]</scope>
</reference>
<dbReference type="InterPro" id="IPR006612">
    <property type="entry name" value="THAP_Znf"/>
</dbReference>
<evidence type="ECO:0000256" key="3">
    <source>
        <dbReference type="ARBA" id="ARBA00022833"/>
    </source>
</evidence>
<comment type="caution">
    <text evidence="7">The sequence shown here is derived from an EMBL/GenBank/DDBJ whole genome shotgun (WGS) entry which is preliminary data.</text>
</comment>
<dbReference type="AlphaFoldDB" id="A0A4Y2KQR0"/>
<protein>
    <recommendedName>
        <fullName evidence="6">THAP-type domain-containing protein</fullName>
    </recommendedName>
</protein>
<evidence type="ECO:0000256" key="2">
    <source>
        <dbReference type="ARBA" id="ARBA00022771"/>
    </source>
</evidence>
<dbReference type="OrthoDB" id="6430453at2759"/>
<evidence type="ECO:0000313" key="7">
    <source>
        <dbReference type="EMBL" id="GBN03833.1"/>
    </source>
</evidence>
<keyword evidence="2 5" id="KW-0863">Zinc-finger</keyword>
<dbReference type="Proteomes" id="UP000499080">
    <property type="component" value="Unassembled WGS sequence"/>
</dbReference>
<evidence type="ECO:0000256" key="1">
    <source>
        <dbReference type="ARBA" id="ARBA00022723"/>
    </source>
</evidence>
<dbReference type="GO" id="GO:0008270">
    <property type="term" value="F:zinc ion binding"/>
    <property type="evidence" value="ECO:0007669"/>
    <property type="project" value="UniProtKB-KW"/>
</dbReference>
<dbReference type="GO" id="GO:0003677">
    <property type="term" value="F:DNA binding"/>
    <property type="evidence" value="ECO:0007669"/>
    <property type="project" value="UniProtKB-UniRule"/>
</dbReference>
<keyword evidence="3" id="KW-0862">Zinc</keyword>
<keyword evidence="8" id="KW-1185">Reference proteome</keyword>
<proteinExistence type="predicted"/>
<accession>A0A4Y2KQR0</accession>
<evidence type="ECO:0000313" key="8">
    <source>
        <dbReference type="Proteomes" id="UP000499080"/>
    </source>
</evidence>
<dbReference type="PROSITE" id="PS50950">
    <property type="entry name" value="ZF_THAP"/>
    <property type="match status" value="1"/>
</dbReference>
<evidence type="ECO:0000256" key="5">
    <source>
        <dbReference type="PROSITE-ProRule" id="PRU00309"/>
    </source>
</evidence>
<gene>
    <name evidence="7" type="ORF">AVEN_233031_1</name>
</gene>
<evidence type="ECO:0000256" key="4">
    <source>
        <dbReference type="ARBA" id="ARBA00023125"/>
    </source>
</evidence>
<feature type="domain" description="THAP-type" evidence="6">
    <location>
        <begin position="1"/>
        <end position="95"/>
    </location>
</feature>
<keyword evidence="1" id="KW-0479">Metal-binding</keyword>
<sequence length="174" mass="20216">MPNTCCVTNCRDNYDAESKAAVFSFPKVEELKLKWIQAMPRRDLVVTKNTKGSEKNFTDDDIEIITTFYKESTGEKLIAKLQKPRFKEGATPKIFPHCPLYLTISKAARDGPEARKLNLEEKHLHKAIVESLLTKKQYDNKFSFSNFVEMQNCFSINEVPPFWSRIHKDKHIIF</sequence>